<dbReference type="GO" id="GO:0000287">
    <property type="term" value="F:magnesium ion binding"/>
    <property type="evidence" value="ECO:0007669"/>
    <property type="project" value="UniProtKB-UniRule"/>
</dbReference>
<dbReference type="Proteomes" id="UP000095008">
    <property type="component" value="Unassembled WGS sequence"/>
</dbReference>
<evidence type="ECO:0000313" key="9">
    <source>
        <dbReference type="Proteomes" id="UP000094893"/>
    </source>
</evidence>
<feature type="domain" description="PIN" evidence="6">
    <location>
        <begin position="4"/>
        <end position="127"/>
    </location>
</feature>
<keyword evidence="5" id="KW-0800">Toxin</keyword>
<evidence type="ECO:0000256" key="1">
    <source>
        <dbReference type="ARBA" id="ARBA00022649"/>
    </source>
</evidence>
<keyword evidence="10" id="KW-1185">Reference proteome</keyword>
<dbReference type="GO" id="GO:0045926">
    <property type="term" value="P:negative regulation of growth"/>
    <property type="evidence" value="ECO:0007669"/>
    <property type="project" value="UniProtKB-ARBA"/>
</dbReference>
<keyword evidence="2 5" id="KW-0540">Nuclease</keyword>
<comment type="function">
    <text evidence="5">Toxic component of a toxin-antitoxin (TA) system. An RNase.</text>
</comment>
<evidence type="ECO:0000313" key="7">
    <source>
        <dbReference type="EMBL" id="OCX70027.1"/>
    </source>
</evidence>
<dbReference type="SUPFAM" id="SSF88723">
    <property type="entry name" value="PIN domain-like"/>
    <property type="match status" value="1"/>
</dbReference>
<dbReference type="Pfam" id="PF01850">
    <property type="entry name" value="PIN"/>
    <property type="match status" value="1"/>
</dbReference>
<dbReference type="GO" id="GO:0016788">
    <property type="term" value="F:hydrolase activity, acting on ester bonds"/>
    <property type="evidence" value="ECO:0007669"/>
    <property type="project" value="InterPro"/>
</dbReference>
<dbReference type="AlphaFoldDB" id="A0A1C2I294"/>
<feature type="binding site" evidence="5">
    <location>
        <position position="6"/>
    </location>
    <ligand>
        <name>Mg(2+)</name>
        <dbReference type="ChEBI" id="CHEBI:18420"/>
    </ligand>
</feature>
<evidence type="ECO:0000256" key="2">
    <source>
        <dbReference type="ARBA" id="ARBA00022722"/>
    </source>
</evidence>
<comment type="caution">
    <text evidence="7">The sequence shown here is derived from an EMBL/GenBank/DDBJ whole genome shotgun (WGS) entry which is preliminary data.</text>
</comment>
<keyword evidence="3 5" id="KW-0479">Metal-binding</keyword>
<dbReference type="InterPro" id="IPR002716">
    <property type="entry name" value="PIN_dom"/>
</dbReference>
<dbReference type="NCBIfam" id="TIGR00028">
    <property type="entry name" value="Mtu_PIN_fam"/>
    <property type="match status" value="1"/>
</dbReference>
<dbReference type="eggNOG" id="COG1848">
    <property type="taxonomic scope" value="Bacteria"/>
</dbReference>
<comment type="similarity">
    <text evidence="5">Belongs to the PINc/VapC protein family.</text>
</comment>
<dbReference type="Proteomes" id="UP000094893">
    <property type="component" value="Unassembled WGS sequence"/>
</dbReference>
<gene>
    <name evidence="5" type="primary">vapC</name>
    <name evidence="8" type="ORF">A6M23_07330</name>
    <name evidence="7" type="ORF">A6P07_15525</name>
</gene>
<accession>A0A1C2I294</accession>
<feature type="binding site" evidence="5">
    <location>
        <position position="104"/>
    </location>
    <ligand>
        <name>Mg(2+)</name>
        <dbReference type="ChEBI" id="CHEBI:18420"/>
    </ligand>
</feature>
<evidence type="ECO:0000256" key="4">
    <source>
        <dbReference type="ARBA" id="ARBA00022801"/>
    </source>
</evidence>
<evidence type="ECO:0000259" key="6">
    <source>
        <dbReference type="Pfam" id="PF01850"/>
    </source>
</evidence>
<dbReference type="RefSeq" id="WP_010638535.1">
    <property type="nucleotide sequence ID" value="NZ_JABBDT010000063.1"/>
</dbReference>
<dbReference type="InterPro" id="IPR022907">
    <property type="entry name" value="VapC_family"/>
</dbReference>
<dbReference type="InterPro" id="IPR029060">
    <property type="entry name" value="PIN-like_dom_sf"/>
</dbReference>
<evidence type="ECO:0000256" key="5">
    <source>
        <dbReference type="HAMAP-Rule" id="MF_00265"/>
    </source>
</evidence>
<reference evidence="7 9" key="1">
    <citation type="journal article" date="2016" name="Int. J. Mol. Sci.">
        <title>Comparative genomics of the extreme acidophile Acidithiobacillus thiooxidans reveals intraspecific divergence and niche adaptation.</title>
        <authorList>
            <person name="Zhang X."/>
            <person name="Feng X."/>
            <person name="Tao J."/>
            <person name="Ma L."/>
            <person name="Xiao Y."/>
            <person name="Liang Y."/>
            <person name="Liu X."/>
            <person name="Yin H."/>
        </authorList>
    </citation>
    <scope>NUCLEOTIDE SEQUENCE [LARGE SCALE GENOMIC DNA]</scope>
    <source>
        <strain evidence="7 9">A02</strain>
        <strain evidence="8">DXS-W</strain>
    </source>
</reference>
<name>A0A1C2I294_ACITH</name>
<dbReference type="InterPro" id="IPR006226">
    <property type="entry name" value="Mtu_PIN"/>
</dbReference>
<dbReference type="GO" id="GO:0004540">
    <property type="term" value="F:RNA nuclease activity"/>
    <property type="evidence" value="ECO:0007669"/>
    <property type="project" value="InterPro"/>
</dbReference>
<dbReference type="GO" id="GO:0090729">
    <property type="term" value="F:toxin activity"/>
    <property type="evidence" value="ECO:0007669"/>
    <property type="project" value="UniProtKB-KW"/>
</dbReference>
<dbReference type="EMBL" id="LWRY01000059">
    <property type="protein sequence ID" value="OCX73934.1"/>
    <property type="molecule type" value="Genomic_DNA"/>
</dbReference>
<dbReference type="STRING" id="930.GCA_002079865_02281"/>
<evidence type="ECO:0000313" key="8">
    <source>
        <dbReference type="EMBL" id="OCX73934.1"/>
    </source>
</evidence>
<keyword evidence="1 5" id="KW-1277">Toxin-antitoxin system</keyword>
<organism evidence="7 9">
    <name type="scientific">Acidithiobacillus thiooxidans</name>
    <name type="common">Thiobacillus thiooxidans</name>
    <dbReference type="NCBI Taxonomy" id="930"/>
    <lineage>
        <taxon>Bacteria</taxon>
        <taxon>Pseudomonadati</taxon>
        <taxon>Pseudomonadota</taxon>
        <taxon>Acidithiobacillia</taxon>
        <taxon>Acidithiobacillales</taxon>
        <taxon>Acidithiobacillaceae</taxon>
        <taxon>Acidithiobacillus</taxon>
    </lineage>
</organism>
<comment type="cofactor">
    <cofactor evidence="5">
        <name>Mg(2+)</name>
        <dbReference type="ChEBI" id="CHEBI:18420"/>
    </cofactor>
</comment>
<keyword evidence="7" id="KW-0238">DNA-binding</keyword>
<sequence length="144" mass="16099">MRALLDVNVLIALLDAAHIHHRAAHHWLAQQSDGWATCPITVNGCLRILSQPGYPGALPIADIAGRLTDATDSRSHAFWPDSLDLLHNNSLDWTKIIGHRQITDIYLLALAVDHDGCFATFDRRIQHKVLHSAREEHLIMIPGR</sequence>
<dbReference type="EC" id="3.1.-.-" evidence="5"/>
<protein>
    <recommendedName>
        <fullName evidence="5">Ribonuclease VapC</fullName>
        <shortName evidence="5">RNase VapC</shortName>
        <ecNumber evidence="5">3.1.-.-</ecNumber>
    </recommendedName>
    <alternativeName>
        <fullName evidence="5">Toxin VapC</fullName>
    </alternativeName>
</protein>
<evidence type="ECO:0000256" key="3">
    <source>
        <dbReference type="ARBA" id="ARBA00022723"/>
    </source>
</evidence>
<keyword evidence="5" id="KW-0460">Magnesium</keyword>
<dbReference type="GO" id="GO:0003677">
    <property type="term" value="F:DNA binding"/>
    <property type="evidence" value="ECO:0007669"/>
    <property type="project" value="UniProtKB-KW"/>
</dbReference>
<keyword evidence="4 5" id="KW-0378">Hydrolase</keyword>
<evidence type="ECO:0000313" key="10">
    <source>
        <dbReference type="Proteomes" id="UP000095008"/>
    </source>
</evidence>
<dbReference type="EMBL" id="LWSA01000213">
    <property type="protein sequence ID" value="OCX70027.1"/>
    <property type="molecule type" value="Genomic_DNA"/>
</dbReference>
<proteinExistence type="inferred from homology"/>
<dbReference type="OrthoDB" id="196567at2"/>
<dbReference type="HAMAP" id="MF_00265">
    <property type="entry name" value="VapC_Nob1"/>
    <property type="match status" value="1"/>
</dbReference>